<dbReference type="Pfam" id="PF07366">
    <property type="entry name" value="SnoaL"/>
    <property type="match status" value="1"/>
</dbReference>
<gene>
    <name evidence="1" type="ORF">FHS76_000892</name>
</gene>
<dbReference type="InterPro" id="IPR032710">
    <property type="entry name" value="NTF2-like_dom_sf"/>
</dbReference>
<sequence length="129" mass="15296">MIDVDLETTYREYIECLNKQDWNNLSQFVHDDVHHNGRPLGINGYRTMLESDYEQIPDLRFTIEMLVADTQRIASRLRFDVTPKADFLDLPVNGRKVTFCENVFYEYQHGKIREVWSVIDKAAIELQLR</sequence>
<evidence type="ECO:0000313" key="2">
    <source>
        <dbReference type="Proteomes" id="UP000555546"/>
    </source>
</evidence>
<dbReference type="AlphaFoldDB" id="A0A7W9AUV9"/>
<dbReference type="SUPFAM" id="SSF54427">
    <property type="entry name" value="NTF2-like"/>
    <property type="match status" value="1"/>
</dbReference>
<dbReference type="GO" id="GO:0030638">
    <property type="term" value="P:polyketide metabolic process"/>
    <property type="evidence" value="ECO:0007669"/>
    <property type="project" value="InterPro"/>
</dbReference>
<protein>
    <submittedName>
        <fullName evidence="1">Putative ester cyclase</fullName>
    </submittedName>
</protein>
<keyword evidence="2" id="KW-1185">Reference proteome</keyword>
<accession>A0A7W9AUV9</accession>
<comment type="caution">
    <text evidence="1">The sequence shown here is derived from an EMBL/GenBank/DDBJ whole genome shotgun (WGS) entry which is preliminary data.</text>
</comment>
<dbReference type="PANTHER" id="PTHR38436">
    <property type="entry name" value="POLYKETIDE CYCLASE SNOAL-LIKE DOMAIN"/>
    <property type="match status" value="1"/>
</dbReference>
<dbReference type="PANTHER" id="PTHR38436:SF1">
    <property type="entry name" value="ESTER CYCLASE"/>
    <property type="match status" value="1"/>
</dbReference>
<organism evidence="1 2">
    <name type="scientific">Brucella daejeonensis</name>
    <dbReference type="NCBI Taxonomy" id="659015"/>
    <lineage>
        <taxon>Bacteria</taxon>
        <taxon>Pseudomonadati</taxon>
        <taxon>Pseudomonadota</taxon>
        <taxon>Alphaproteobacteria</taxon>
        <taxon>Hyphomicrobiales</taxon>
        <taxon>Brucellaceae</taxon>
        <taxon>Brucella/Ochrobactrum group</taxon>
        <taxon>Brucella</taxon>
    </lineage>
</organism>
<dbReference type="Gene3D" id="3.10.450.50">
    <property type="match status" value="1"/>
</dbReference>
<evidence type="ECO:0000313" key="1">
    <source>
        <dbReference type="EMBL" id="MBB5701043.1"/>
    </source>
</evidence>
<dbReference type="RefSeq" id="WP_183648622.1">
    <property type="nucleotide sequence ID" value="NZ_JACIJG010000003.1"/>
</dbReference>
<reference evidence="1 2" key="1">
    <citation type="submission" date="2020-08" db="EMBL/GenBank/DDBJ databases">
        <title>Genomic Encyclopedia of Type Strains, Phase IV (KMG-IV): sequencing the most valuable type-strain genomes for metagenomic binning, comparative biology and taxonomic classification.</title>
        <authorList>
            <person name="Goeker M."/>
        </authorList>
    </citation>
    <scope>NUCLEOTIDE SEQUENCE [LARGE SCALE GENOMIC DNA]</scope>
    <source>
        <strain evidence="1 2">DSM 26944</strain>
    </source>
</reference>
<proteinExistence type="predicted"/>
<dbReference type="Proteomes" id="UP000555546">
    <property type="component" value="Unassembled WGS sequence"/>
</dbReference>
<dbReference type="EMBL" id="JACIJG010000003">
    <property type="protein sequence ID" value="MBB5701043.1"/>
    <property type="molecule type" value="Genomic_DNA"/>
</dbReference>
<name>A0A7W9AUV9_9HYPH</name>
<dbReference type="InterPro" id="IPR009959">
    <property type="entry name" value="Cyclase_SnoaL-like"/>
</dbReference>